<protein>
    <submittedName>
        <fullName evidence="5">Uncharacterized protein</fullName>
    </submittedName>
</protein>
<dbReference type="Proteomes" id="UP000187209">
    <property type="component" value="Unassembled WGS sequence"/>
</dbReference>
<evidence type="ECO:0000256" key="2">
    <source>
        <dbReference type="ARBA" id="ARBA00006270"/>
    </source>
</evidence>
<comment type="caution">
    <text evidence="5">The sequence shown here is derived from an EMBL/GenBank/DDBJ whole genome shotgun (WGS) entry which is preliminary data.</text>
</comment>
<dbReference type="InterPro" id="IPR050209">
    <property type="entry name" value="Rab_GTPases_membrane_traffic"/>
</dbReference>
<accession>A0A1R2C5F8</accession>
<dbReference type="InterPro" id="IPR001806">
    <property type="entry name" value="Small_GTPase"/>
</dbReference>
<organism evidence="5 6">
    <name type="scientific">Stentor coeruleus</name>
    <dbReference type="NCBI Taxonomy" id="5963"/>
    <lineage>
        <taxon>Eukaryota</taxon>
        <taxon>Sar</taxon>
        <taxon>Alveolata</taxon>
        <taxon>Ciliophora</taxon>
        <taxon>Postciliodesmatophora</taxon>
        <taxon>Heterotrichea</taxon>
        <taxon>Heterotrichida</taxon>
        <taxon>Stentoridae</taxon>
        <taxon>Stentor</taxon>
    </lineage>
</organism>
<reference evidence="5 6" key="1">
    <citation type="submission" date="2016-11" db="EMBL/GenBank/DDBJ databases">
        <title>The macronuclear genome of Stentor coeruleus: a giant cell with tiny introns.</title>
        <authorList>
            <person name="Slabodnick M."/>
            <person name="Ruby J.G."/>
            <person name="Reiff S.B."/>
            <person name="Swart E.C."/>
            <person name="Gosai S."/>
            <person name="Prabakaran S."/>
            <person name="Witkowska E."/>
            <person name="Larue G.E."/>
            <person name="Fisher S."/>
            <person name="Freeman R.M."/>
            <person name="Gunawardena J."/>
            <person name="Chu W."/>
            <person name="Stover N.A."/>
            <person name="Gregory B.D."/>
            <person name="Nowacki M."/>
            <person name="Derisi J."/>
            <person name="Roy S.W."/>
            <person name="Marshall W.F."/>
            <person name="Sood P."/>
        </authorList>
    </citation>
    <scope>NUCLEOTIDE SEQUENCE [LARGE SCALE GENOMIC DNA]</scope>
    <source>
        <strain evidence="5">WM001</strain>
    </source>
</reference>
<dbReference type="SUPFAM" id="SSF52540">
    <property type="entry name" value="P-loop containing nucleoside triphosphate hydrolases"/>
    <property type="match status" value="1"/>
</dbReference>
<dbReference type="AlphaFoldDB" id="A0A1R2C5F8"/>
<comment type="subcellular location">
    <subcellularLocation>
        <location evidence="1">Endomembrane system</location>
    </subcellularLocation>
</comment>
<dbReference type="PANTHER" id="PTHR47979">
    <property type="entry name" value="DRAB11-RELATED"/>
    <property type="match status" value="1"/>
</dbReference>
<keyword evidence="4" id="KW-0472">Membrane</keyword>
<dbReference type="GO" id="GO:0012505">
    <property type="term" value="C:endomembrane system"/>
    <property type="evidence" value="ECO:0007669"/>
    <property type="project" value="UniProtKB-SubCell"/>
</dbReference>
<evidence type="ECO:0000256" key="1">
    <source>
        <dbReference type="ARBA" id="ARBA00004308"/>
    </source>
</evidence>
<keyword evidence="6" id="KW-1185">Reference proteome</keyword>
<dbReference type="NCBIfam" id="TIGR00231">
    <property type="entry name" value="small_GTP"/>
    <property type="match status" value="1"/>
</dbReference>
<evidence type="ECO:0000313" key="6">
    <source>
        <dbReference type="Proteomes" id="UP000187209"/>
    </source>
</evidence>
<dbReference type="EMBL" id="MPUH01000275">
    <property type="protein sequence ID" value="OMJ84264.1"/>
    <property type="molecule type" value="Genomic_DNA"/>
</dbReference>
<dbReference type="InterPro" id="IPR005225">
    <property type="entry name" value="Small_GTP-bd"/>
</dbReference>
<name>A0A1R2C5F8_9CILI</name>
<dbReference type="SMART" id="SM00175">
    <property type="entry name" value="RAB"/>
    <property type="match status" value="1"/>
</dbReference>
<dbReference type="CDD" id="cd00154">
    <property type="entry name" value="Rab"/>
    <property type="match status" value="1"/>
</dbReference>
<dbReference type="OrthoDB" id="9989112at2759"/>
<dbReference type="InterPro" id="IPR027417">
    <property type="entry name" value="P-loop_NTPase"/>
</dbReference>
<dbReference type="FunFam" id="3.40.50.300:FF:000586">
    <property type="entry name" value="Rab family GTPase"/>
    <property type="match status" value="1"/>
</dbReference>
<dbReference type="SMART" id="SM00174">
    <property type="entry name" value="RHO"/>
    <property type="match status" value="1"/>
</dbReference>
<dbReference type="GO" id="GO:0003924">
    <property type="term" value="F:GTPase activity"/>
    <property type="evidence" value="ECO:0007669"/>
    <property type="project" value="InterPro"/>
</dbReference>
<keyword evidence="3" id="KW-0547">Nucleotide-binding</keyword>
<sequence>MDSCSYVFKYIIVGDSCVGKSCFMLRFTDNRFKADHDITIGVEFGSKILKVNKNLIKVQIWDTAGQESFRSIARSYYRGAVGVILMYDITNKDSFINIYRWLNEIKEQSTHQLSITLVGNKLDLETQRVIKTAEAQEFATNNNMLFTESSALTGVNIESVFINSSTEILKKIETGAIDMNKEHTGIRVGEGNKKQGCC</sequence>
<dbReference type="SMART" id="SM00173">
    <property type="entry name" value="RAS"/>
    <property type="match status" value="1"/>
</dbReference>
<dbReference type="PROSITE" id="PS51419">
    <property type="entry name" value="RAB"/>
    <property type="match status" value="1"/>
</dbReference>
<evidence type="ECO:0000256" key="4">
    <source>
        <dbReference type="ARBA" id="ARBA00023136"/>
    </source>
</evidence>
<dbReference type="Gene3D" id="3.40.50.300">
    <property type="entry name" value="P-loop containing nucleotide triphosphate hydrolases"/>
    <property type="match status" value="1"/>
</dbReference>
<dbReference type="GO" id="GO:0005525">
    <property type="term" value="F:GTP binding"/>
    <property type="evidence" value="ECO:0007669"/>
    <property type="project" value="InterPro"/>
</dbReference>
<dbReference type="PROSITE" id="PS51421">
    <property type="entry name" value="RAS"/>
    <property type="match status" value="1"/>
</dbReference>
<evidence type="ECO:0000313" key="5">
    <source>
        <dbReference type="EMBL" id="OMJ84264.1"/>
    </source>
</evidence>
<evidence type="ECO:0000256" key="3">
    <source>
        <dbReference type="ARBA" id="ARBA00022741"/>
    </source>
</evidence>
<comment type="similarity">
    <text evidence="2">Belongs to the small GTPase superfamily. Rab family.</text>
</comment>
<dbReference type="PRINTS" id="PR00449">
    <property type="entry name" value="RASTRNSFRMNG"/>
</dbReference>
<dbReference type="SMART" id="SM00176">
    <property type="entry name" value="RAN"/>
    <property type="match status" value="1"/>
</dbReference>
<proteinExistence type="inferred from homology"/>
<dbReference type="Pfam" id="PF00071">
    <property type="entry name" value="Ras"/>
    <property type="match status" value="1"/>
</dbReference>
<gene>
    <name evidence="5" type="ORF">SteCoe_14687</name>
</gene>